<dbReference type="Pfam" id="PF08534">
    <property type="entry name" value="Redoxin"/>
    <property type="match status" value="1"/>
</dbReference>
<dbReference type="SUPFAM" id="SSF52833">
    <property type="entry name" value="Thioredoxin-like"/>
    <property type="match status" value="1"/>
</dbReference>
<dbReference type="InterPro" id="IPR036249">
    <property type="entry name" value="Thioredoxin-like_sf"/>
</dbReference>
<dbReference type="InterPro" id="IPR047262">
    <property type="entry name" value="PRX-like1"/>
</dbReference>
<gene>
    <name evidence="2" type="ORF">SGQ83_04200</name>
</gene>
<dbReference type="Gene3D" id="3.40.30.10">
    <property type="entry name" value="Glutaredoxin"/>
    <property type="match status" value="1"/>
</dbReference>
<dbReference type="PANTHER" id="PTHR43640:SF1">
    <property type="entry name" value="THIOREDOXIN-DEPENDENT PEROXIREDOXIN"/>
    <property type="match status" value="1"/>
</dbReference>
<name>A0ABU4R7H6_9FLAO</name>
<protein>
    <submittedName>
        <fullName evidence="2">Thioredoxin family protein</fullName>
    </submittedName>
</protein>
<dbReference type="PROSITE" id="PS51352">
    <property type="entry name" value="THIOREDOXIN_2"/>
    <property type="match status" value="1"/>
</dbReference>
<dbReference type="InterPro" id="IPR013740">
    <property type="entry name" value="Redoxin"/>
</dbReference>
<evidence type="ECO:0000313" key="3">
    <source>
        <dbReference type="Proteomes" id="UP001273350"/>
    </source>
</evidence>
<dbReference type="InterPro" id="IPR013766">
    <property type="entry name" value="Thioredoxin_domain"/>
</dbReference>
<feature type="domain" description="Thioredoxin" evidence="1">
    <location>
        <begin position="9"/>
        <end position="165"/>
    </location>
</feature>
<dbReference type="CDD" id="cd02969">
    <property type="entry name" value="PRX_like1"/>
    <property type="match status" value="1"/>
</dbReference>
<dbReference type="EMBL" id="JAWXVI010000002">
    <property type="protein sequence ID" value="MDX6188542.1"/>
    <property type="molecule type" value="Genomic_DNA"/>
</dbReference>
<dbReference type="RefSeq" id="WP_230005157.1">
    <property type="nucleotide sequence ID" value="NZ_CP087134.1"/>
</dbReference>
<proteinExistence type="predicted"/>
<reference evidence="2 3" key="1">
    <citation type="submission" date="2023-11" db="EMBL/GenBank/DDBJ databases">
        <title>Unpublished Manusciprt.</title>
        <authorList>
            <person name="Saticioglu I.B."/>
            <person name="Ay H."/>
            <person name="Ajmi N."/>
            <person name="Altun S."/>
            <person name="Duman M."/>
        </authorList>
    </citation>
    <scope>NUCLEOTIDE SEQUENCE [LARGE SCALE GENOMIC DNA]</scope>
    <source>
        <strain evidence="2 3">Fl-318</strain>
    </source>
</reference>
<evidence type="ECO:0000259" key="1">
    <source>
        <dbReference type="PROSITE" id="PS51352"/>
    </source>
</evidence>
<sequence>MARTSSNMIPLGTAAPNFNLKDTNSNNTYSFDELKGTKGTLVIFMCNHCPFVLHVIPEIIMIANDYRVQGIGVIAISSNDIEKYPQDAPELMTEFAFQHKIDFPYLFDETQEVAKAFDAACTPDFYLFDASDRLFYRGQLDDSRPNNGIPLSGSDLRSAIDALIYNRTLKDLQKPSIGCNIKWK</sequence>
<organism evidence="2 3">
    <name type="scientific">Flavobacterium cupriresistens</name>
    <dbReference type="NCBI Taxonomy" id="2893885"/>
    <lineage>
        <taxon>Bacteria</taxon>
        <taxon>Pseudomonadati</taxon>
        <taxon>Bacteroidota</taxon>
        <taxon>Flavobacteriia</taxon>
        <taxon>Flavobacteriales</taxon>
        <taxon>Flavobacteriaceae</taxon>
        <taxon>Flavobacterium</taxon>
    </lineage>
</organism>
<comment type="caution">
    <text evidence="2">The sequence shown here is derived from an EMBL/GenBank/DDBJ whole genome shotgun (WGS) entry which is preliminary data.</text>
</comment>
<evidence type="ECO:0000313" key="2">
    <source>
        <dbReference type="EMBL" id="MDX6188542.1"/>
    </source>
</evidence>
<dbReference type="Proteomes" id="UP001273350">
    <property type="component" value="Unassembled WGS sequence"/>
</dbReference>
<keyword evidence="3" id="KW-1185">Reference proteome</keyword>
<accession>A0ABU4R7H6</accession>
<dbReference type="PANTHER" id="PTHR43640">
    <property type="entry name" value="OS07G0260300 PROTEIN"/>
    <property type="match status" value="1"/>
</dbReference>